<dbReference type="EMBL" id="PNBA02000003">
    <property type="protein sequence ID" value="KAG6431572.1"/>
    <property type="molecule type" value="Genomic_DNA"/>
</dbReference>
<evidence type="ECO:0000313" key="1">
    <source>
        <dbReference type="EMBL" id="KAG6431572.1"/>
    </source>
</evidence>
<protein>
    <submittedName>
        <fullName evidence="1">Uncharacterized protein</fullName>
    </submittedName>
</protein>
<name>A0A8X8YJ28_SALSN</name>
<keyword evidence="2" id="KW-1185">Reference proteome</keyword>
<dbReference type="Proteomes" id="UP000298416">
    <property type="component" value="Unassembled WGS sequence"/>
</dbReference>
<comment type="caution">
    <text evidence="1">The sequence shown here is derived from an EMBL/GenBank/DDBJ whole genome shotgun (WGS) entry which is preliminary data.</text>
</comment>
<evidence type="ECO:0000313" key="2">
    <source>
        <dbReference type="Proteomes" id="UP000298416"/>
    </source>
</evidence>
<gene>
    <name evidence="1" type="ORF">SASPL_109651</name>
</gene>
<sequence>MDYLIFHRNVTIEQECSSRDISRSSMAEASENSGNRRLLLLKLTDGQYSHVPSFPDDISLGTRDSLNDHRRSLAARVNAPSPRNPEKATALERPKGVLNAAYGSLKQFGDLKLLQKTSQPSFGDRDSKFLRRMGKDTEDDSSLLTLDDCIKPYFCFLLL</sequence>
<reference evidence="1" key="2">
    <citation type="submission" date="2020-08" db="EMBL/GenBank/DDBJ databases">
        <title>Plant Genome Project.</title>
        <authorList>
            <person name="Zhang R.-G."/>
        </authorList>
    </citation>
    <scope>NUCLEOTIDE SEQUENCE</scope>
    <source>
        <strain evidence="1">Huo1</strain>
        <tissue evidence="1">Leaf</tissue>
    </source>
</reference>
<reference evidence="1" key="1">
    <citation type="submission" date="2018-01" db="EMBL/GenBank/DDBJ databases">
        <authorList>
            <person name="Mao J.F."/>
        </authorList>
    </citation>
    <scope>NUCLEOTIDE SEQUENCE</scope>
    <source>
        <strain evidence="1">Huo1</strain>
        <tissue evidence="1">Leaf</tissue>
    </source>
</reference>
<accession>A0A8X8YJ28</accession>
<organism evidence="1">
    <name type="scientific">Salvia splendens</name>
    <name type="common">Scarlet sage</name>
    <dbReference type="NCBI Taxonomy" id="180675"/>
    <lineage>
        <taxon>Eukaryota</taxon>
        <taxon>Viridiplantae</taxon>
        <taxon>Streptophyta</taxon>
        <taxon>Embryophyta</taxon>
        <taxon>Tracheophyta</taxon>
        <taxon>Spermatophyta</taxon>
        <taxon>Magnoliopsida</taxon>
        <taxon>eudicotyledons</taxon>
        <taxon>Gunneridae</taxon>
        <taxon>Pentapetalae</taxon>
        <taxon>asterids</taxon>
        <taxon>lamiids</taxon>
        <taxon>Lamiales</taxon>
        <taxon>Lamiaceae</taxon>
        <taxon>Nepetoideae</taxon>
        <taxon>Mentheae</taxon>
        <taxon>Salviinae</taxon>
        <taxon>Salvia</taxon>
        <taxon>Salvia subgen. Calosphace</taxon>
        <taxon>core Calosphace</taxon>
    </lineage>
</organism>
<proteinExistence type="predicted"/>
<dbReference type="AlphaFoldDB" id="A0A8X8YJ28"/>